<reference evidence="9" key="1">
    <citation type="submission" date="2017-02" db="UniProtKB">
        <authorList>
            <consortium name="WormBaseParasite"/>
        </authorList>
    </citation>
    <scope>IDENTIFICATION</scope>
</reference>
<keyword evidence="8" id="KW-1185">Reference proteome</keyword>
<evidence type="ECO:0000313" key="9">
    <source>
        <dbReference type="WBParaSite" id="SMUV_0000970001-mRNA-1"/>
    </source>
</evidence>
<evidence type="ECO:0000256" key="1">
    <source>
        <dbReference type="ARBA" id="ARBA00002411"/>
    </source>
</evidence>
<sequence length="273" mass="30874">MKYAQLVVGPAGSGKSTFCNAIQQHCENIQRSVFVVNLDPAAETFQYQPAVDVRNLISVDDVQEDKDLSFGPNGALVFCMGYLVQNLDWLHDQLDEAEDDYFLFDCPGQIELYSHLPIMRQLVDALKSWDFNLCATFLLDTHFVLDVDKFLGGALTTLSTMVALEIPSVNVLTKVDLLSERNKALLDAFLETDSSSLLQGETITPWNAKYRKLTETIATILDDYSLVKFVPLNINDDESISDLLLLIDNTIQYGEDLEVRERYPDEKDDDELW</sequence>
<dbReference type="InterPro" id="IPR004130">
    <property type="entry name" value="Gpn"/>
</dbReference>
<evidence type="ECO:0000256" key="7">
    <source>
        <dbReference type="RuleBase" id="RU365059"/>
    </source>
</evidence>
<evidence type="ECO:0000313" key="8">
    <source>
        <dbReference type="Proteomes" id="UP000046393"/>
    </source>
</evidence>
<evidence type="ECO:0000256" key="2">
    <source>
        <dbReference type="ARBA" id="ARBA00005290"/>
    </source>
</evidence>
<dbReference type="GO" id="GO:0003924">
    <property type="term" value="F:GTPase activity"/>
    <property type="evidence" value="ECO:0007669"/>
    <property type="project" value="TreeGrafter"/>
</dbReference>
<dbReference type="FunFam" id="3.40.50.300:FF:000616">
    <property type="entry name" value="GPN-loop GTPase 3"/>
    <property type="match status" value="1"/>
</dbReference>
<dbReference type="Pfam" id="PF03029">
    <property type="entry name" value="ATP_bind_1"/>
    <property type="match status" value="1"/>
</dbReference>
<name>A0A0N5AXM1_9BILA</name>
<dbReference type="Gene3D" id="3.40.50.300">
    <property type="entry name" value="P-loop containing nucleotide triphosphate hydrolases"/>
    <property type="match status" value="1"/>
</dbReference>
<dbReference type="PANTHER" id="PTHR21231:SF7">
    <property type="entry name" value="GPN-LOOP GTPASE 3"/>
    <property type="match status" value="1"/>
</dbReference>
<keyword evidence="5 7" id="KW-0378">Hydrolase</keyword>
<keyword evidence="6 7" id="KW-0342">GTP-binding</keyword>
<dbReference type="InterPro" id="IPR027417">
    <property type="entry name" value="P-loop_NTPase"/>
</dbReference>
<evidence type="ECO:0000256" key="3">
    <source>
        <dbReference type="ARBA" id="ARBA00014587"/>
    </source>
</evidence>
<dbReference type="PANTHER" id="PTHR21231">
    <property type="entry name" value="XPA-BINDING PROTEIN 1-RELATED"/>
    <property type="match status" value="1"/>
</dbReference>
<dbReference type="GO" id="GO:0005525">
    <property type="term" value="F:GTP binding"/>
    <property type="evidence" value="ECO:0007669"/>
    <property type="project" value="UniProtKB-KW"/>
</dbReference>
<comment type="similarity">
    <text evidence="2 7">Belongs to the GPN-loop GTPase family.</text>
</comment>
<protein>
    <recommendedName>
        <fullName evidence="3 7">GPN-loop GTPase 3</fullName>
    </recommendedName>
</protein>
<comment type="function">
    <text evidence="7">Small GTPase required for proper nuclear import of RNA polymerase II and III (RNAPII and RNAPIII). May act at an RNAP assembly step prior to nuclear import.</text>
</comment>
<proteinExistence type="inferred from homology"/>
<organism evidence="8 9">
    <name type="scientific">Syphacia muris</name>
    <dbReference type="NCBI Taxonomy" id="451379"/>
    <lineage>
        <taxon>Eukaryota</taxon>
        <taxon>Metazoa</taxon>
        <taxon>Ecdysozoa</taxon>
        <taxon>Nematoda</taxon>
        <taxon>Chromadorea</taxon>
        <taxon>Rhabditida</taxon>
        <taxon>Spirurina</taxon>
        <taxon>Oxyuridomorpha</taxon>
        <taxon>Oxyuroidea</taxon>
        <taxon>Oxyuridae</taxon>
        <taxon>Syphacia</taxon>
    </lineage>
</organism>
<evidence type="ECO:0000256" key="4">
    <source>
        <dbReference type="ARBA" id="ARBA00022741"/>
    </source>
</evidence>
<dbReference type="STRING" id="451379.A0A0N5AXM1"/>
<dbReference type="AlphaFoldDB" id="A0A0N5AXM1"/>
<dbReference type="InterPro" id="IPR030228">
    <property type="entry name" value="Gpn3"/>
</dbReference>
<comment type="function">
    <text evidence="1">Small GTPase required for proper localization of RNA polymerase II (RNAPII). May act at an RNAP assembly step prior to nuclear import.</text>
</comment>
<dbReference type="CDD" id="cd17872">
    <property type="entry name" value="GPN3"/>
    <property type="match status" value="1"/>
</dbReference>
<dbReference type="SUPFAM" id="SSF52540">
    <property type="entry name" value="P-loop containing nucleoside triphosphate hydrolases"/>
    <property type="match status" value="1"/>
</dbReference>
<dbReference type="Proteomes" id="UP000046393">
    <property type="component" value="Unplaced"/>
</dbReference>
<keyword evidence="4 7" id="KW-0547">Nucleotide-binding</keyword>
<dbReference type="WBParaSite" id="SMUV_0000970001-mRNA-1">
    <property type="protein sequence ID" value="SMUV_0000970001-mRNA-1"/>
    <property type="gene ID" value="SMUV_0000970001"/>
</dbReference>
<evidence type="ECO:0000256" key="6">
    <source>
        <dbReference type="ARBA" id="ARBA00023134"/>
    </source>
</evidence>
<evidence type="ECO:0000256" key="5">
    <source>
        <dbReference type="ARBA" id="ARBA00022801"/>
    </source>
</evidence>
<comment type="subunit">
    <text evidence="7">Binds to RNA polymerase II (RNAPII).</text>
</comment>
<accession>A0A0N5AXM1</accession>